<feature type="domain" description="DUF4397" evidence="1">
    <location>
        <begin position="145"/>
        <end position="230"/>
    </location>
</feature>
<evidence type="ECO:0000259" key="1">
    <source>
        <dbReference type="Pfam" id="PF14344"/>
    </source>
</evidence>
<dbReference type="STRING" id="1391627.SAMN05216464_10251"/>
<dbReference type="EMBL" id="FNAI01000002">
    <property type="protein sequence ID" value="SDD60740.1"/>
    <property type="molecule type" value="Genomic_DNA"/>
</dbReference>
<name>A0A1G6W484_9SPHI</name>
<dbReference type="OrthoDB" id="794386at2"/>
<evidence type="ECO:0000313" key="2">
    <source>
        <dbReference type="EMBL" id="SDD60740.1"/>
    </source>
</evidence>
<proteinExistence type="predicted"/>
<sequence length="249" mass="27245">MANQHKNSFLLSFSLLVAIALVLPFISSCGKNSNANPAGLNTQLQIINLSPDAQPFNLYQRTIKQSTTTYTYPNNSDYFFLGTLDPPLQLRTATTAPVVLPFQIDTALKANSKYTLFVTGYRADSSIKNSMLSLDTATLPSIGNAKIRFAHTSPSSPTLNLRMNDTLSKVFENRPFNTISKYVTIPAGSYNLTIATYKTPTKIEYTIPNVTIQDGHAYTVYTIGIVGRTDSVAFGAAVLNNNLLIKTTQ</sequence>
<dbReference type="Pfam" id="PF14344">
    <property type="entry name" value="DUF4397"/>
    <property type="match status" value="1"/>
</dbReference>
<protein>
    <recommendedName>
        <fullName evidence="1">DUF4397 domain-containing protein</fullName>
    </recommendedName>
</protein>
<keyword evidence="3" id="KW-1185">Reference proteome</keyword>
<evidence type="ECO:0000313" key="3">
    <source>
        <dbReference type="Proteomes" id="UP000199072"/>
    </source>
</evidence>
<dbReference type="PROSITE" id="PS51257">
    <property type="entry name" value="PROKAR_LIPOPROTEIN"/>
    <property type="match status" value="1"/>
</dbReference>
<dbReference type="RefSeq" id="WP_091145277.1">
    <property type="nucleotide sequence ID" value="NZ_FNAI01000002.1"/>
</dbReference>
<dbReference type="Proteomes" id="UP000199072">
    <property type="component" value="Unassembled WGS sequence"/>
</dbReference>
<accession>A0A1G6W484</accession>
<reference evidence="2 3" key="1">
    <citation type="submission" date="2016-10" db="EMBL/GenBank/DDBJ databases">
        <authorList>
            <person name="de Groot N.N."/>
        </authorList>
    </citation>
    <scope>NUCLEOTIDE SEQUENCE [LARGE SCALE GENOMIC DNA]</scope>
    <source>
        <strain evidence="2 3">47C3B</strain>
    </source>
</reference>
<dbReference type="AlphaFoldDB" id="A0A1G6W484"/>
<dbReference type="InterPro" id="IPR025510">
    <property type="entry name" value="DUF4397"/>
</dbReference>
<organism evidence="2 3">
    <name type="scientific">Mucilaginibacter pineti</name>
    <dbReference type="NCBI Taxonomy" id="1391627"/>
    <lineage>
        <taxon>Bacteria</taxon>
        <taxon>Pseudomonadati</taxon>
        <taxon>Bacteroidota</taxon>
        <taxon>Sphingobacteriia</taxon>
        <taxon>Sphingobacteriales</taxon>
        <taxon>Sphingobacteriaceae</taxon>
        <taxon>Mucilaginibacter</taxon>
    </lineage>
</organism>
<gene>
    <name evidence="2" type="ORF">SAMN05216464_10251</name>
</gene>